<comment type="similarity">
    <text evidence="1">Belongs to the bacterial solute-binding protein 3 family.</text>
</comment>
<dbReference type="EMBL" id="LXER01000022">
    <property type="protein sequence ID" value="OAT30705.1"/>
    <property type="molecule type" value="Genomic_DNA"/>
</dbReference>
<feature type="domain" description="Solute-binding protein family 3/N-terminal" evidence="4">
    <location>
        <begin position="1"/>
        <end position="226"/>
    </location>
</feature>
<reference evidence="5 6" key="1">
    <citation type="submission" date="2016-04" db="EMBL/GenBank/DDBJ databases">
        <title>ATOL: Assembling a taxonomically balanced genome-scale reconstruction of the evolutionary history of the Enterobacteriaceae.</title>
        <authorList>
            <person name="Plunkett G.III."/>
            <person name="Neeno-Eckwall E.C."/>
            <person name="Glasner J.D."/>
            <person name="Perna N.T."/>
        </authorList>
    </citation>
    <scope>NUCLEOTIDE SEQUENCE [LARGE SCALE GENOMIC DNA]</scope>
    <source>
        <strain evidence="5 6">ATCC 51605</strain>
    </source>
</reference>
<dbReference type="InterPro" id="IPR051455">
    <property type="entry name" value="Bact_solute-bind_prot3"/>
</dbReference>
<evidence type="ECO:0000256" key="3">
    <source>
        <dbReference type="ARBA" id="ARBA00022729"/>
    </source>
</evidence>
<keyword evidence="3" id="KW-0732">Signal</keyword>
<evidence type="ECO:0000256" key="1">
    <source>
        <dbReference type="ARBA" id="ARBA00010333"/>
    </source>
</evidence>
<dbReference type="Proteomes" id="UP000078410">
    <property type="component" value="Unassembled WGS sequence"/>
</dbReference>
<evidence type="ECO:0000256" key="2">
    <source>
        <dbReference type="ARBA" id="ARBA00022448"/>
    </source>
</evidence>
<dbReference type="SUPFAM" id="SSF53850">
    <property type="entry name" value="Periplasmic binding protein-like II"/>
    <property type="match status" value="1"/>
</dbReference>
<dbReference type="PANTHER" id="PTHR30085">
    <property type="entry name" value="AMINO ACID ABC TRANSPORTER PERMEASE"/>
    <property type="match status" value="1"/>
</dbReference>
<evidence type="ECO:0000313" key="5">
    <source>
        <dbReference type="EMBL" id="OAT30705.1"/>
    </source>
</evidence>
<organism evidence="5 6">
    <name type="scientific">Buttiauxella brennerae ATCC 51605</name>
    <dbReference type="NCBI Taxonomy" id="1354251"/>
    <lineage>
        <taxon>Bacteria</taxon>
        <taxon>Pseudomonadati</taxon>
        <taxon>Pseudomonadota</taxon>
        <taxon>Gammaproteobacteria</taxon>
        <taxon>Enterobacterales</taxon>
        <taxon>Enterobacteriaceae</taxon>
        <taxon>Buttiauxella</taxon>
    </lineage>
</organism>
<dbReference type="InterPro" id="IPR001638">
    <property type="entry name" value="Solute-binding_3/MltF_N"/>
</dbReference>
<gene>
    <name evidence="5" type="ORF">M975_2736</name>
</gene>
<accession>A0A1B7IM86</accession>
<evidence type="ECO:0000259" key="4">
    <source>
        <dbReference type="SMART" id="SM00062"/>
    </source>
</evidence>
<dbReference type="GO" id="GO:0005576">
    <property type="term" value="C:extracellular region"/>
    <property type="evidence" value="ECO:0007669"/>
    <property type="project" value="TreeGrafter"/>
</dbReference>
<proteinExistence type="inferred from homology"/>
<dbReference type="PANTHER" id="PTHR30085:SF2">
    <property type="entry name" value="GLUTAMATE_ASPARTATE IMPORT SOLUTE-BINDING PROTEIN"/>
    <property type="match status" value="1"/>
</dbReference>
<keyword evidence="6" id="KW-1185">Reference proteome</keyword>
<evidence type="ECO:0000313" key="6">
    <source>
        <dbReference type="Proteomes" id="UP000078410"/>
    </source>
</evidence>
<sequence length="259" mass="28813">MDGEFPFSYTLTGKPKGIAIDLCESLAEHIGKEIGTPLAVKWIKVVPAARFQSLMNHQSDIECSDITNTIERRQYLLFSIPFFYASTAFISHKSSHLDNTNVLSGHTVFVTSGDIAVQAVTKLNAKLGFSLFTHLTQSAFSGFEDMKSTDNSVFVADDVLLYSLKATSPTPDDYVISNDNLIDAQPFALALPHESFALQKEVNNAMMEIFSTGEFDRIYSKWFLARIPPDNTLINMSMPSHLKQDIAKWSAEYASLHAK</sequence>
<dbReference type="Pfam" id="PF00497">
    <property type="entry name" value="SBP_bac_3"/>
    <property type="match status" value="1"/>
</dbReference>
<dbReference type="GO" id="GO:0030288">
    <property type="term" value="C:outer membrane-bounded periplasmic space"/>
    <property type="evidence" value="ECO:0007669"/>
    <property type="project" value="TreeGrafter"/>
</dbReference>
<dbReference type="AlphaFoldDB" id="A0A1B7IM86"/>
<dbReference type="Gene3D" id="3.40.190.10">
    <property type="entry name" value="Periplasmic binding protein-like II"/>
    <property type="match status" value="2"/>
</dbReference>
<dbReference type="GO" id="GO:0006865">
    <property type="term" value="P:amino acid transport"/>
    <property type="evidence" value="ECO:0007669"/>
    <property type="project" value="TreeGrafter"/>
</dbReference>
<protein>
    <submittedName>
        <fullName evidence="5">Periplasmic binding component of a glutamate/aspartate transporter</fullName>
    </submittedName>
</protein>
<dbReference type="SMART" id="SM00062">
    <property type="entry name" value="PBPb"/>
    <property type="match status" value="1"/>
</dbReference>
<keyword evidence="2" id="KW-0813">Transport</keyword>
<dbReference type="PATRIC" id="fig|1354251.4.peg.2817"/>
<name>A0A1B7IM86_9ENTR</name>
<comment type="caution">
    <text evidence="5">The sequence shown here is derived from an EMBL/GenBank/DDBJ whole genome shotgun (WGS) entry which is preliminary data.</text>
</comment>